<feature type="binding site" evidence="4">
    <location>
        <position position="101"/>
    </location>
    <ligand>
        <name>5-phospho-alpha-D-ribose 1-diphosphate</name>
        <dbReference type="ChEBI" id="CHEBI:58017"/>
    </ligand>
</feature>
<comment type="pathway">
    <text evidence="4">Amino-acid biosynthesis; L-tryptophan biosynthesis; L-tryptophan from chorismate: step 2/5.</text>
</comment>
<keyword evidence="3 4" id="KW-0822">Tryptophan biosynthesis</keyword>
<feature type="binding site" evidence="4">
    <location>
        <begin position="121"/>
        <end position="129"/>
    </location>
    <ligand>
        <name>5-phospho-alpha-D-ribose 1-diphosphate</name>
        <dbReference type="ChEBI" id="CHEBI:58017"/>
    </ligand>
</feature>
<dbReference type="EMBL" id="JABEQH010000013">
    <property type="protein sequence ID" value="MBB2176372.1"/>
    <property type="molecule type" value="Genomic_DNA"/>
</dbReference>
<dbReference type="Pfam" id="PF02885">
    <property type="entry name" value="Glycos_trans_3N"/>
    <property type="match status" value="1"/>
</dbReference>
<feature type="domain" description="Glycosyl transferase family 3 N-terminal" evidence="6">
    <location>
        <begin position="18"/>
        <end position="77"/>
    </location>
</feature>
<keyword evidence="4" id="KW-0460">Magnesium</keyword>
<comment type="catalytic activity">
    <reaction evidence="4">
        <text>N-(5-phospho-beta-D-ribosyl)anthranilate + diphosphate = 5-phospho-alpha-D-ribose 1-diphosphate + anthranilate</text>
        <dbReference type="Rhea" id="RHEA:11768"/>
        <dbReference type="ChEBI" id="CHEBI:16567"/>
        <dbReference type="ChEBI" id="CHEBI:18277"/>
        <dbReference type="ChEBI" id="CHEBI:33019"/>
        <dbReference type="ChEBI" id="CHEBI:58017"/>
        <dbReference type="EC" id="2.4.2.18"/>
    </reaction>
</comment>
<reference evidence="7 8" key="1">
    <citation type="submission" date="2020-04" db="EMBL/GenBank/DDBJ databases">
        <title>Description of novel Gluconacetobacter.</title>
        <authorList>
            <person name="Sombolestani A."/>
        </authorList>
    </citation>
    <scope>NUCLEOTIDE SEQUENCE [LARGE SCALE GENOMIC DNA]</scope>
    <source>
        <strain evidence="7 8">LMG 21312</strain>
    </source>
</reference>
<dbReference type="GO" id="GO:0005829">
    <property type="term" value="C:cytosol"/>
    <property type="evidence" value="ECO:0007669"/>
    <property type="project" value="TreeGrafter"/>
</dbReference>
<evidence type="ECO:0000256" key="1">
    <source>
        <dbReference type="ARBA" id="ARBA00022676"/>
    </source>
</evidence>
<feature type="binding site" evidence="4">
    <location>
        <begin position="96"/>
        <end position="97"/>
    </location>
    <ligand>
        <name>5-phospho-alpha-D-ribose 1-diphosphate</name>
        <dbReference type="ChEBI" id="CHEBI:58017"/>
    </ligand>
</feature>
<keyword evidence="8" id="KW-1185">Reference proteome</keyword>
<comment type="caution">
    <text evidence="4">Lacks conserved residue(s) required for the propagation of feature annotation.</text>
</comment>
<evidence type="ECO:0000256" key="3">
    <source>
        <dbReference type="ARBA" id="ARBA00022822"/>
    </source>
</evidence>
<comment type="function">
    <text evidence="4">Catalyzes the transfer of the phosphoribosyl group of 5-phosphorylribose-1-pyrophosphate (PRPP) to anthranilate to yield N-(5'-phosphoribosyl)-anthranilate (PRA).</text>
</comment>
<evidence type="ECO:0000256" key="2">
    <source>
        <dbReference type="ARBA" id="ARBA00022679"/>
    </source>
</evidence>
<dbReference type="NCBIfam" id="TIGR01245">
    <property type="entry name" value="trpD"/>
    <property type="match status" value="1"/>
</dbReference>
<dbReference type="SUPFAM" id="SSF47648">
    <property type="entry name" value="Nucleoside phosphorylase/phosphoribosyltransferase N-terminal domain"/>
    <property type="match status" value="1"/>
</dbReference>
<evidence type="ECO:0000256" key="4">
    <source>
        <dbReference type="HAMAP-Rule" id="MF_00211"/>
    </source>
</evidence>
<dbReference type="InterPro" id="IPR035902">
    <property type="entry name" value="Nuc_phospho_transferase"/>
</dbReference>
<sequence>MENAPSLSVDPVGAFRAVLGRVAQGEYLTEREAEQAFGLIMDGGVPDTLIAAFLMGLRVRGERHAELLGAVRAVRARMRAVAPVPAGTIDVCGTGGDGLGTLNISTAVAFVLAALGVPVAKHGNRALSSRSGATDVLGELGVPLSDDPAVISDRLTRLNLAFMAAPAHHPAMRHAAPARVALGIRTLFNLVGPLCNPANVTRQLVGVPDSVWLRPVVETLQLLGSERVWAVHGQCGAGRGIDELTLAGTTDIVALQDGQIHELTLEPEDAGLRAAPIEAITGGSPRDNAEALAAMLAGAHGAYRDTVLLNTAAALHVAGRGEVLHDGAIRPAALRMLVADAARVLDNGAALAVLNTMRDRNADTVEGIVQAI</sequence>
<name>A0A7W4J8G1_9PROT</name>
<keyword evidence="4" id="KW-0479">Metal-binding</keyword>
<dbReference type="GO" id="GO:0000162">
    <property type="term" value="P:L-tryptophan biosynthetic process"/>
    <property type="evidence" value="ECO:0007669"/>
    <property type="project" value="UniProtKB-UniRule"/>
</dbReference>
<feature type="binding site" evidence="4">
    <location>
        <position position="179"/>
    </location>
    <ligand>
        <name>anthranilate</name>
        <dbReference type="ChEBI" id="CHEBI:16567"/>
        <label>2</label>
    </ligand>
</feature>
<dbReference type="GO" id="GO:0004048">
    <property type="term" value="F:anthranilate phosphoribosyltransferase activity"/>
    <property type="evidence" value="ECO:0007669"/>
    <property type="project" value="UniProtKB-UniRule"/>
</dbReference>
<feature type="binding site" evidence="4">
    <location>
        <position position="243"/>
    </location>
    <ligand>
        <name>Mg(2+)</name>
        <dbReference type="ChEBI" id="CHEBI:18420"/>
        <label>1</label>
    </ligand>
</feature>
<accession>A0A7W4J8G1</accession>
<comment type="caution">
    <text evidence="7">The sequence shown here is derived from an EMBL/GenBank/DDBJ whole genome shotgun (WGS) entry which is preliminary data.</text>
</comment>
<dbReference type="PANTHER" id="PTHR43285:SF2">
    <property type="entry name" value="ANTHRANILATE PHOSPHORIBOSYLTRANSFERASE"/>
    <property type="match status" value="1"/>
</dbReference>
<dbReference type="InterPro" id="IPR005940">
    <property type="entry name" value="Anthranilate_Pribosyl_Tfrase"/>
</dbReference>
<evidence type="ECO:0000313" key="7">
    <source>
        <dbReference type="EMBL" id="MBB2176372.1"/>
    </source>
</evidence>
<feature type="binding site" evidence="4">
    <location>
        <position position="124"/>
    </location>
    <ligand>
        <name>anthranilate</name>
        <dbReference type="ChEBI" id="CHEBI:16567"/>
        <label>1</label>
    </ligand>
</feature>
<dbReference type="Pfam" id="PF00591">
    <property type="entry name" value="Glycos_transf_3"/>
    <property type="match status" value="1"/>
</dbReference>
<dbReference type="PANTHER" id="PTHR43285">
    <property type="entry name" value="ANTHRANILATE PHOSPHORIBOSYLTRANSFERASE"/>
    <property type="match status" value="1"/>
</dbReference>
<organism evidence="7 8">
    <name type="scientific">Gluconacetobacter johannae</name>
    <dbReference type="NCBI Taxonomy" id="112140"/>
    <lineage>
        <taxon>Bacteria</taxon>
        <taxon>Pseudomonadati</taxon>
        <taxon>Pseudomonadota</taxon>
        <taxon>Alphaproteobacteria</taxon>
        <taxon>Acetobacterales</taxon>
        <taxon>Acetobacteraceae</taxon>
        <taxon>Gluconacetobacter</taxon>
    </lineage>
</organism>
<feature type="binding site" evidence="4">
    <location>
        <position position="105"/>
    </location>
    <ligand>
        <name>Mg(2+)</name>
        <dbReference type="ChEBI" id="CHEBI:18420"/>
        <label>1</label>
    </ligand>
</feature>
<keyword evidence="4" id="KW-0028">Amino-acid biosynthesis</keyword>
<dbReference type="InterPro" id="IPR036320">
    <property type="entry name" value="Glycosyl_Trfase_fam3_N_dom_sf"/>
</dbReference>
<feature type="domain" description="Glycosyl transferase family 3" evidence="5">
    <location>
        <begin position="88"/>
        <end position="330"/>
    </location>
</feature>
<dbReference type="UniPathway" id="UPA00035">
    <property type="reaction ID" value="UER00041"/>
</dbReference>
<evidence type="ECO:0000259" key="6">
    <source>
        <dbReference type="Pfam" id="PF02885"/>
    </source>
</evidence>
<comment type="subunit">
    <text evidence="4">Homodimer.</text>
</comment>
<protein>
    <recommendedName>
        <fullName evidence="4">Anthranilate phosphoribosyltransferase</fullName>
        <ecNumber evidence="4">2.4.2.18</ecNumber>
    </recommendedName>
</protein>
<comment type="similarity">
    <text evidence="4">Belongs to the anthranilate phosphoribosyltransferase family.</text>
</comment>
<dbReference type="InterPro" id="IPR000312">
    <property type="entry name" value="Glycosyl_Trfase_fam3"/>
</dbReference>
<dbReference type="Gene3D" id="3.40.1030.10">
    <property type="entry name" value="Nucleoside phosphorylase/phosphoribosyltransferase catalytic domain"/>
    <property type="match status" value="1"/>
</dbReference>
<comment type="cofactor">
    <cofactor evidence="4">
        <name>Mg(2+)</name>
        <dbReference type="ChEBI" id="CHEBI:18420"/>
    </cofactor>
    <text evidence="4">Binds 2 magnesium ions per monomer.</text>
</comment>
<dbReference type="SUPFAM" id="SSF52418">
    <property type="entry name" value="Nucleoside phosphorylase/phosphoribosyltransferase catalytic domain"/>
    <property type="match status" value="1"/>
</dbReference>
<evidence type="ECO:0000313" key="8">
    <source>
        <dbReference type="Proteomes" id="UP000561066"/>
    </source>
</evidence>
<proteinExistence type="inferred from homology"/>
<feature type="binding site" evidence="4">
    <location>
        <position position="133"/>
    </location>
    <ligand>
        <name>5-phospho-alpha-D-ribose 1-diphosphate</name>
        <dbReference type="ChEBI" id="CHEBI:58017"/>
    </ligand>
</feature>
<dbReference type="InterPro" id="IPR017459">
    <property type="entry name" value="Glycosyl_Trfase_fam3_N_dom"/>
</dbReference>
<feature type="binding site" evidence="4">
    <location>
        <position position="93"/>
    </location>
    <ligand>
        <name>5-phospho-alpha-D-ribose 1-diphosphate</name>
        <dbReference type="ChEBI" id="CHEBI:58017"/>
    </ligand>
</feature>
<gene>
    <name evidence="4 7" type="primary">trpD</name>
    <name evidence="7" type="ORF">HLH21_10585</name>
</gene>
<keyword evidence="4" id="KW-0057">Aromatic amino acid biosynthesis</keyword>
<feature type="binding site" evidence="4">
    <location>
        <begin position="103"/>
        <end position="106"/>
    </location>
    <ligand>
        <name>5-phospho-alpha-D-ribose 1-diphosphate</name>
        <dbReference type="ChEBI" id="CHEBI:58017"/>
    </ligand>
</feature>
<dbReference type="EC" id="2.4.2.18" evidence="4"/>
<dbReference type="Proteomes" id="UP000561066">
    <property type="component" value="Unassembled WGS sequence"/>
</dbReference>
<evidence type="ECO:0000259" key="5">
    <source>
        <dbReference type="Pfam" id="PF00591"/>
    </source>
</evidence>
<dbReference type="RefSeq" id="WP_182943727.1">
    <property type="nucleotide sequence ID" value="NZ_JABEQH010000013.1"/>
</dbReference>
<dbReference type="AlphaFoldDB" id="A0A7W4J8G1"/>
<feature type="binding site" evidence="4">
    <location>
        <position position="243"/>
    </location>
    <ligand>
        <name>Mg(2+)</name>
        <dbReference type="ChEBI" id="CHEBI:18420"/>
        <label>2</label>
    </ligand>
</feature>
<feature type="binding site" evidence="4">
    <location>
        <position position="242"/>
    </location>
    <ligand>
        <name>Mg(2+)</name>
        <dbReference type="ChEBI" id="CHEBI:18420"/>
        <label>2</label>
    </ligand>
</feature>
<keyword evidence="1 4" id="KW-0328">Glycosyltransferase</keyword>
<dbReference type="Gene3D" id="1.20.970.10">
    <property type="entry name" value="Transferase, Pyrimidine Nucleoside Phosphorylase, Chain C"/>
    <property type="match status" value="1"/>
</dbReference>
<feature type="binding site" evidence="4">
    <location>
        <position position="93"/>
    </location>
    <ligand>
        <name>anthranilate</name>
        <dbReference type="ChEBI" id="CHEBI:16567"/>
        <label>1</label>
    </ligand>
</feature>
<dbReference type="HAMAP" id="MF_00211">
    <property type="entry name" value="TrpD"/>
    <property type="match status" value="1"/>
</dbReference>
<dbReference type="GO" id="GO:0000287">
    <property type="term" value="F:magnesium ion binding"/>
    <property type="evidence" value="ECO:0007669"/>
    <property type="project" value="UniProtKB-UniRule"/>
</dbReference>
<keyword evidence="2 4" id="KW-0808">Transferase</keyword>